<feature type="transmembrane region" description="Helical" evidence="2">
    <location>
        <begin position="767"/>
        <end position="785"/>
    </location>
</feature>
<feature type="transmembrane region" description="Helical" evidence="2">
    <location>
        <begin position="733"/>
        <end position="755"/>
    </location>
</feature>
<organism evidence="3 4">
    <name type="scientific">Acorus calamus</name>
    <name type="common">Sweet flag</name>
    <dbReference type="NCBI Taxonomy" id="4465"/>
    <lineage>
        <taxon>Eukaryota</taxon>
        <taxon>Viridiplantae</taxon>
        <taxon>Streptophyta</taxon>
        <taxon>Embryophyta</taxon>
        <taxon>Tracheophyta</taxon>
        <taxon>Spermatophyta</taxon>
        <taxon>Magnoliopsida</taxon>
        <taxon>Liliopsida</taxon>
        <taxon>Acoraceae</taxon>
        <taxon>Acorus</taxon>
    </lineage>
</organism>
<evidence type="ECO:0000256" key="1">
    <source>
        <dbReference type="SAM" id="MobiDB-lite"/>
    </source>
</evidence>
<dbReference type="EMBL" id="JAUJYO010000015">
    <property type="protein sequence ID" value="KAK1295771.1"/>
    <property type="molecule type" value="Genomic_DNA"/>
</dbReference>
<keyword evidence="4" id="KW-1185">Reference proteome</keyword>
<gene>
    <name evidence="3" type="ORF">QJS10_CPB15g00806</name>
</gene>
<name>A0AAV9D4E1_ACOCL</name>
<feature type="region of interest" description="Disordered" evidence="1">
    <location>
        <begin position="404"/>
        <end position="443"/>
    </location>
</feature>
<keyword evidence="2" id="KW-1133">Transmembrane helix</keyword>
<reference evidence="3" key="2">
    <citation type="submission" date="2023-06" db="EMBL/GenBank/DDBJ databases">
        <authorList>
            <person name="Ma L."/>
            <person name="Liu K.-W."/>
            <person name="Li Z."/>
            <person name="Hsiao Y.-Y."/>
            <person name="Qi Y."/>
            <person name="Fu T."/>
            <person name="Tang G."/>
            <person name="Zhang D."/>
            <person name="Sun W.-H."/>
            <person name="Liu D.-K."/>
            <person name="Li Y."/>
            <person name="Chen G.-Z."/>
            <person name="Liu X.-D."/>
            <person name="Liao X.-Y."/>
            <person name="Jiang Y.-T."/>
            <person name="Yu X."/>
            <person name="Hao Y."/>
            <person name="Huang J."/>
            <person name="Zhao X.-W."/>
            <person name="Ke S."/>
            <person name="Chen Y.-Y."/>
            <person name="Wu W.-L."/>
            <person name="Hsu J.-L."/>
            <person name="Lin Y.-F."/>
            <person name="Huang M.-D."/>
            <person name="Li C.-Y."/>
            <person name="Huang L."/>
            <person name="Wang Z.-W."/>
            <person name="Zhao X."/>
            <person name="Zhong W.-Y."/>
            <person name="Peng D.-H."/>
            <person name="Ahmad S."/>
            <person name="Lan S."/>
            <person name="Zhang J.-S."/>
            <person name="Tsai W.-C."/>
            <person name="Van De Peer Y."/>
            <person name="Liu Z.-J."/>
        </authorList>
    </citation>
    <scope>NUCLEOTIDE SEQUENCE</scope>
    <source>
        <strain evidence="3">CP</strain>
        <tissue evidence="3">Leaves</tissue>
    </source>
</reference>
<keyword evidence="2" id="KW-0472">Membrane</keyword>
<evidence type="ECO:0008006" key="5">
    <source>
        <dbReference type="Google" id="ProtNLM"/>
    </source>
</evidence>
<protein>
    <recommendedName>
        <fullName evidence="5">Membrane protein of ER body-like protein</fullName>
    </recommendedName>
</protein>
<comment type="caution">
    <text evidence="3">The sequence shown here is derived from an EMBL/GenBank/DDBJ whole genome shotgun (WGS) entry which is preliminary data.</text>
</comment>
<feature type="transmembrane region" description="Helical" evidence="2">
    <location>
        <begin position="680"/>
        <end position="699"/>
    </location>
</feature>
<evidence type="ECO:0000313" key="4">
    <source>
        <dbReference type="Proteomes" id="UP001180020"/>
    </source>
</evidence>
<feature type="region of interest" description="Disordered" evidence="1">
    <location>
        <begin position="1"/>
        <end position="54"/>
    </location>
</feature>
<evidence type="ECO:0000256" key="2">
    <source>
        <dbReference type="SAM" id="Phobius"/>
    </source>
</evidence>
<sequence length="797" mass="89677">MEEEWAEEEVQEEEEEEEVGLKERPRRGKVGTERENEGVETGHGGGQGQGGERSVYFDPNQGLWKCRYCIWTYQMTYPGNEPNQMHEDCSHEVTNVKTSSQQESNCISNFKDDTPINEIGRMKLGTIDEIVVETKLLNGKAPLPLKVVDNKSILTENHPNGSHITDVVHTTSDLFPRKTTENGTANLDHESKGHAQVSLIDENQRKEVEFDVERVLEEQETHDLYCPNCNSCITKRVILRKRKRTVREVRHEIKREKVQSVPTDLDASIVAAEITDIGRDSEPEVFRCLSCFSFFIPTDCGFRLFQLFGKKETESSQDLQQVHMKNANWVSSIFESFKGKRKSYERVPGVPLPEESNVIEGESNLNHGRRISTISKSDVGLLQTIHTETLETVKVLSRENAGNDKSQYVGKGKVEALHPSPFLEKTSSDQKGQNKPLSRPREPEEFQIKIEKYAEDFERIHIKDEKRVQIPSKSEALPLQETPMGMGLKDLVQDSSMSNDTTLLVERNAVNSKPSLQKSIPDDEKSFVSSIAGQFPGDVRINTGKYIDDMRQKVDCISSESGAFTVQETHIDIIQQIDTEPKVIISGVDSIQPLIDMVKPMNLSEGVEEFSQNDEVVPLLASPRASPRAETEVAIVDNRLLDNARIREWDVLKSIVYGGLIESITSIGVVSSAAGGDASTLSIVALGLANLIGGLFIIAHDLKELKNDQHGVINPEDERSGRYWVKLGQRRHFHLHMIVAITSYILFGLLPPIIYGSHLGRATTRNTSSSLLLQLLFYALLYLLWEKPTLKIHRRTT</sequence>
<feature type="compositionally biased region" description="Gly residues" evidence="1">
    <location>
        <begin position="41"/>
        <end position="51"/>
    </location>
</feature>
<feature type="compositionally biased region" description="Acidic residues" evidence="1">
    <location>
        <begin position="1"/>
        <end position="18"/>
    </location>
</feature>
<keyword evidence="2" id="KW-0812">Transmembrane</keyword>
<dbReference type="AlphaFoldDB" id="A0AAV9D4E1"/>
<dbReference type="Proteomes" id="UP001180020">
    <property type="component" value="Unassembled WGS sequence"/>
</dbReference>
<accession>A0AAV9D4E1</accession>
<dbReference type="InterPro" id="IPR052843">
    <property type="entry name" value="ER_body_metal_sequester"/>
</dbReference>
<dbReference type="PANTHER" id="PTHR38937">
    <property type="entry name" value="MEMBRANE PROTEIN OF ER BODY-LIKE PROTEIN"/>
    <property type="match status" value="1"/>
</dbReference>
<dbReference type="PANTHER" id="PTHR38937:SF2">
    <property type="entry name" value="MEMBRANE PROTEIN OF ER BODY-LIKE PROTEIN ISOFORM X1"/>
    <property type="match status" value="1"/>
</dbReference>
<reference evidence="3" key="1">
    <citation type="journal article" date="2023" name="Nat. Commun.">
        <title>Diploid and tetraploid genomes of Acorus and the evolution of monocots.</title>
        <authorList>
            <person name="Ma L."/>
            <person name="Liu K.W."/>
            <person name="Li Z."/>
            <person name="Hsiao Y.Y."/>
            <person name="Qi Y."/>
            <person name="Fu T."/>
            <person name="Tang G.D."/>
            <person name="Zhang D."/>
            <person name="Sun W.H."/>
            <person name="Liu D.K."/>
            <person name="Li Y."/>
            <person name="Chen G.Z."/>
            <person name="Liu X.D."/>
            <person name="Liao X.Y."/>
            <person name="Jiang Y.T."/>
            <person name="Yu X."/>
            <person name="Hao Y."/>
            <person name="Huang J."/>
            <person name="Zhao X.W."/>
            <person name="Ke S."/>
            <person name="Chen Y.Y."/>
            <person name="Wu W.L."/>
            <person name="Hsu J.L."/>
            <person name="Lin Y.F."/>
            <person name="Huang M.D."/>
            <person name="Li C.Y."/>
            <person name="Huang L."/>
            <person name="Wang Z.W."/>
            <person name="Zhao X."/>
            <person name="Zhong W.Y."/>
            <person name="Peng D.H."/>
            <person name="Ahmad S."/>
            <person name="Lan S."/>
            <person name="Zhang J.S."/>
            <person name="Tsai W.C."/>
            <person name="Van de Peer Y."/>
            <person name="Liu Z.J."/>
        </authorList>
    </citation>
    <scope>NUCLEOTIDE SEQUENCE</scope>
    <source>
        <strain evidence="3">CP</strain>
    </source>
</reference>
<proteinExistence type="predicted"/>
<evidence type="ECO:0000313" key="3">
    <source>
        <dbReference type="EMBL" id="KAK1295771.1"/>
    </source>
</evidence>